<dbReference type="SUPFAM" id="SSF48371">
    <property type="entry name" value="ARM repeat"/>
    <property type="match status" value="1"/>
</dbReference>
<dbReference type="Proteomes" id="UP000619479">
    <property type="component" value="Unassembled WGS sequence"/>
</dbReference>
<dbReference type="EMBL" id="BOMH01000063">
    <property type="protein sequence ID" value="GID69524.1"/>
    <property type="molecule type" value="Genomic_DNA"/>
</dbReference>
<dbReference type="SUPFAM" id="SSF160631">
    <property type="entry name" value="SMI1/KNR4-like"/>
    <property type="match status" value="1"/>
</dbReference>
<dbReference type="AlphaFoldDB" id="A0A919IP25"/>
<name>A0A919IP25_9ACTN</name>
<dbReference type="Gene3D" id="1.25.10.10">
    <property type="entry name" value="Leucine-rich Repeat Variant"/>
    <property type="match status" value="1"/>
</dbReference>
<accession>A0A919IP25</accession>
<sequence>MDDQVARISGKLAVARESPVAAQVFGATNHQFRLGARLPEIVVAEFEERHEVELPAAYRRFLVELGNGGAGPGYGLTPLEEACGRCLPGHLSRPSPYLPGRDYECDWVIRYEEPWGVDSVFLPGTLNVADHGCSLNTRLTTTGPARGRLFDVDSGGLPTRSNAPQIVEELDFLAWYERWLDEAIAGPDSGDSGTWGAGERLPVEEADLLGILAGDPSANRRLRALGSLLRLPVIGESVWMAFEAALDHDPDPLVRVGLASALVQHNRFPKPTKQEYAELVRDAGAAGLETLEWLGTLTVEILLPELVQADVARRRTATRLLGWRVTGDVSHDVVMALLGDEDRLVRAHAVFAADGCDQFARHLQAMNETETDPWVRILLRQAAEDERWQRQAMEIGQEVTGEPPS</sequence>
<gene>
    <name evidence="1" type="ORF">Acy02nite_74050</name>
</gene>
<dbReference type="RefSeq" id="WP_203752047.1">
    <property type="nucleotide sequence ID" value="NZ_BAAAUC010000040.1"/>
</dbReference>
<reference evidence="1" key="1">
    <citation type="submission" date="2021-01" db="EMBL/GenBank/DDBJ databases">
        <title>Whole genome shotgun sequence of Actinoplanes cyaneus NBRC 14990.</title>
        <authorList>
            <person name="Komaki H."/>
            <person name="Tamura T."/>
        </authorList>
    </citation>
    <scope>NUCLEOTIDE SEQUENCE</scope>
    <source>
        <strain evidence="1">NBRC 14990</strain>
    </source>
</reference>
<keyword evidence="2" id="KW-1185">Reference proteome</keyword>
<dbReference type="InterPro" id="IPR037883">
    <property type="entry name" value="Knr4/Smi1-like_sf"/>
</dbReference>
<proteinExistence type="predicted"/>
<evidence type="ECO:0000313" key="1">
    <source>
        <dbReference type="EMBL" id="GID69524.1"/>
    </source>
</evidence>
<dbReference type="InterPro" id="IPR011989">
    <property type="entry name" value="ARM-like"/>
</dbReference>
<evidence type="ECO:0008006" key="3">
    <source>
        <dbReference type="Google" id="ProtNLM"/>
    </source>
</evidence>
<organism evidence="1 2">
    <name type="scientific">Actinoplanes cyaneus</name>
    <dbReference type="NCBI Taxonomy" id="52696"/>
    <lineage>
        <taxon>Bacteria</taxon>
        <taxon>Bacillati</taxon>
        <taxon>Actinomycetota</taxon>
        <taxon>Actinomycetes</taxon>
        <taxon>Micromonosporales</taxon>
        <taxon>Micromonosporaceae</taxon>
        <taxon>Actinoplanes</taxon>
    </lineage>
</organism>
<protein>
    <recommendedName>
        <fullName evidence="3">Knr4/Smi1-like domain-containing protein</fullName>
    </recommendedName>
</protein>
<evidence type="ECO:0000313" key="2">
    <source>
        <dbReference type="Proteomes" id="UP000619479"/>
    </source>
</evidence>
<comment type="caution">
    <text evidence="1">The sequence shown here is derived from an EMBL/GenBank/DDBJ whole genome shotgun (WGS) entry which is preliminary data.</text>
</comment>
<dbReference type="InterPro" id="IPR016024">
    <property type="entry name" value="ARM-type_fold"/>
</dbReference>